<evidence type="ECO:0000313" key="1">
    <source>
        <dbReference type="EMBL" id="TCN24580.1"/>
    </source>
</evidence>
<reference evidence="1 2" key="1">
    <citation type="journal article" date="2015" name="Stand. Genomic Sci.">
        <title>Genomic Encyclopedia of Bacterial and Archaeal Type Strains, Phase III: the genomes of soil and plant-associated and newly described type strains.</title>
        <authorList>
            <person name="Whitman W.B."/>
            <person name="Woyke T."/>
            <person name="Klenk H.P."/>
            <person name="Zhou Y."/>
            <person name="Lilburn T.G."/>
            <person name="Beck B.J."/>
            <person name="De Vos P."/>
            <person name="Vandamme P."/>
            <person name="Eisen J.A."/>
            <person name="Garrity G."/>
            <person name="Hugenholtz P."/>
            <person name="Kyrpides N.C."/>
        </authorList>
    </citation>
    <scope>NUCLEOTIDE SEQUENCE [LARGE SCALE GENOMIC DNA]</scope>
    <source>
        <strain evidence="1 2">CV53</strain>
    </source>
</reference>
<dbReference type="AlphaFoldDB" id="A0A4V2RDE9"/>
<dbReference type="Proteomes" id="UP000295689">
    <property type="component" value="Unassembled WGS sequence"/>
</dbReference>
<protein>
    <submittedName>
        <fullName evidence="1">Uncharacterized protein</fullName>
    </submittedName>
</protein>
<accession>A0A4V2RDE9</accession>
<proteinExistence type="predicted"/>
<keyword evidence="2" id="KW-1185">Reference proteome</keyword>
<name>A0A4V2RDE9_9BACI</name>
<gene>
    <name evidence="1" type="ORF">EV146_107285</name>
</gene>
<organism evidence="1 2">
    <name type="scientific">Mesobacillus foraminis</name>
    <dbReference type="NCBI Taxonomy" id="279826"/>
    <lineage>
        <taxon>Bacteria</taxon>
        <taxon>Bacillati</taxon>
        <taxon>Bacillota</taxon>
        <taxon>Bacilli</taxon>
        <taxon>Bacillales</taxon>
        <taxon>Bacillaceae</taxon>
        <taxon>Mesobacillus</taxon>
    </lineage>
</organism>
<evidence type="ECO:0000313" key="2">
    <source>
        <dbReference type="Proteomes" id="UP000295689"/>
    </source>
</evidence>
<dbReference type="EMBL" id="SLVV01000007">
    <property type="protein sequence ID" value="TCN24580.1"/>
    <property type="molecule type" value="Genomic_DNA"/>
</dbReference>
<comment type="caution">
    <text evidence="1">The sequence shown here is derived from an EMBL/GenBank/DDBJ whole genome shotgun (WGS) entry which is preliminary data.</text>
</comment>
<sequence>MNRADSAALLFVHYDYTFVFFSEKNIFLRSQENSVIKWGTAKKRSERYCLSTLKAGSTSSVPNI</sequence>